<evidence type="ECO:0000256" key="2">
    <source>
        <dbReference type="ARBA" id="ARBA00003921"/>
    </source>
</evidence>
<feature type="domain" description="FAD-binding PCMH-type" evidence="18">
    <location>
        <begin position="17"/>
        <end position="194"/>
    </location>
</feature>
<comment type="subcellular location">
    <subcellularLocation>
        <location evidence="3 17">Cytoplasm</location>
    </subcellularLocation>
</comment>
<evidence type="ECO:0000256" key="13">
    <source>
        <dbReference type="ARBA" id="ARBA00023002"/>
    </source>
</evidence>
<dbReference type="Gene3D" id="3.30.465.10">
    <property type="match status" value="1"/>
</dbReference>
<keyword evidence="13 17" id="KW-0560">Oxidoreductase</keyword>
<dbReference type="InterPro" id="IPR003170">
    <property type="entry name" value="MurB"/>
</dbReference>
<keyword evidence="6 17" id="KW-0963">Cytoplasm</keyword>
<evidence type="ECO:0000256" key="6">
    <source>
        <dbReference type="ARBA" id="ARBA00022490"/>
    </source>
</evidence>
<dbReference type="InterPro" id="IPR036318">
    <property type="entry name" value="FAD-bd_PCMH-like_sf"/>
</dbReference>
<accession>A0ABU8LCW2</accession>
<dbReference type="InterPro" id="IPR016167">
    <property type="entry name" value="FAD-bd_PCMH_sub1"/>
</dbReference>
<keyword evidence="10 17" id="KW-0521">NADP</keyword>
<evidence type="ECO:0000256" key="15">
    <source>
        <dbReference type="ARBA" id="ARBA00023316"/>
    </source>
</evidence>
<comment type="caution">
    <text evidence="19">The sequence shown here is derived from an EMBL/GenBank/DDBJ whole genome shotgun (WGS) entry which is preliminary data.</text>
</comment>
<dbReference type="InterPro" id="IPR016169">
    <property type="entry name" value="FAD-bd_PCMH_sub2"/>
</dbReference>
<evidence type="ECO:0000256" key="16">
    <source>
        <dbReference type="ARBA" id="ARBA00048914"/>
    </source>
</evidence>
<dbReference type="HAMAP" id="MF_00037">
    <property type="entry name" value="MurB"/>
    <property type="match status" value="1"/>
</dbReference>
<evidence type="ECO:0000256" key="12">
    <source>
        <dbReference type="ARBA" id="ARBA00022984"/>
    </source>
</evidence>
<evidence type="ECO:0000256" key="5">
    <source>
        <dbReference type="ARBA" id="ARBA00010485"/>
    </source>
</evidence>
<keyword evidence="7 17" id="KW-0132">Cell division</keyword>
<dbReference type="PANTHER" id="PTHR21071:SF4">
    <property type="entry name" value="UDP-N-ACETYLENOLPYRUVOYLGLUCOSAMINE REDUCTASE"/>
    <property type="match status" value="1"/>
</dbReference>
<dbReference type="EC" id="1.3.1.98" evidence="17"/>
<evidence type="ECO:0000256" key="11">
    <source>
        <dbReference type="ARBA" id="ARBA00022960"/>
    </source>
</evidence>
<reference evidence="19 20" key="1">
    <citation type="submission" date="2024-02" db="EMBL/GenBank/DDBJ databases">
        <authorList>
            <person name="Saticioglu I.B."/>
        </authorList>
    </citation>
    <scope>NUCLEOTIDE SEQUENCE [LARGE SCALE GENOMIC DNA]</scope>
    <source>
        <strain evidence="19 20">Mu-80</strain>
    </source>
</reference>
<evidence type="ECO:0000256" key="17">
    <source>
        <dbReference type="HAMAP-Rule" id="MF_00037"/>
    </source>
</evidence>
<dbReference type="Gene3D" id="3.90.78.10">
    <property type="entry name" value="UDP-N-acetylenolpyruvoylglucosamine reductase, C-terminal domain"/>
    <property type="match status" value="1"/>
</dbReference>
<comment type="catalytic activity">
    <reaction evidence="16 17">
        <text>UDP-N-acetyl-alpha-D-muramate + NADP(+) = UDP-N-acetyl-3-O-(1-carboxyvinyl)-alpha-D-glucosamine + NADPH + H(+)</text>
        <dbReference type="Rhea" id="RHEA:12248"/>
        <dbReference type="ChEBI" id="CHEBI:15378"/>
        <dbReference type="ChEBI" id="CHEBI:57783"/>
        <dbReference type="ChEBI" id="CHEBI:58349"/>
        <dbReference type="ChEBI" id="CHEBI:68483"/>
        <dbReference type="ChEBI" id="CHEBI:70757"/>
        <dbReference type="EC" id="1.3.1.98"/>
    </reaction>
</comment>
<keyword evidence="15 17" id="KW-0961">Cell wall biogenesis/degradation</keyword>
<evidence type="ECO:0000256" key="4">
    <source>
        <dbReference type="ARBA" id="ARBA00004752"/>
    </source>
</evidence>
<organism evidence="19 20">
    <name type="scientific">Microbacterium bandirmense</name>
    <dbReference type="NCBI Taxonomy" id="3122050"/>
    <lineage>
        <taxon>Bacteria</taxon>
        <taxon>Bacillati</taxon>
        <taxon>Actinomycetota</taxon>
        <taxon>Actinomycetes</taxon>
        <taxon>Micrococcales</taxon>
        <taxon>Microbacteriaceae</taxon>
        <taxon>Microbacterium</taxon>
    </lineage>
</organism>
<dbReference type="GO" id="GO:0008762">
    <property type="term" value="F:UDP-N-acetylmuramate dehydrogenase activity"/>
    <property type="evidence" value="ECO:0007669"/>
    <property type="project" value="UniProtKB-EC"/>
</dbReference>
<dbReference type="EMBL" id="JBBDGM010000007">
    <property type="protein sequence ID" value="MEJ1088533.1"/>
    <property type="molecule type" value="Genomic_DNA"/>
</dbReference>
<sequence length="378" mass="40847">MTEIDPIALRELTTLRTGAAPRRMLEASTTTELIDALREVWTGGDDWFVLGGGSNLFVGDEPFDGTVIRVLTTGIDELPSPHEGRIRLRVQAGHSWDDLVAYAVERGYAGIEAMSGIPGTVGAAPVQNVGAYGQEIQETLVEVELIDEHDSDAAVVPAADLGLGFRTSVLKHHYGEAQGRRAVILSVTLDLAVTGDGGRVVRGEQLRRALGLEDYEPVPLSWVRERILATRAMKGMLLDEADPDTRSAGSFFQNAIVPERVAGTLPPECPRWPVEPDLDTVTVIPLDSYYGLSPRPDRPEGLVKVSAAWLIENSGIRKGFKLPRSRAGISTKHALALTNRGDATAAEVGELARFVQSRVHAEYGLLLQPEPVLVGVDL</sequence>
<dbReference type="InterPro" id="IPR006094">
    <property type="entry name" value="Oxid_FAD_bind_N"/>
</dbReference>
<name>A0ABU8LCW2_9MICO</name>
<dbReference type="InterPro" id="IPR036635">
    <property type="entry name" value="MurB_C_sf"/>
</dbReference>
<dbReference type="PROSITE" id="PS51387">
    <property type="entry name" value="FAD_PCMH"/>
    <property type="match status" value="1"/>
</dbReference>
<comment type="pathway">
    <text evidence="4 17">Cell wall biogenesis; peptidoglycan biosynthesis.</text>
</comment>
<feature type="active site" description="Proton donor" evidence="17">
    <location>
        <position position="250"/>
    </location>
</feature>
<proteinExistence type="inferred from homology"/>
<dbReference type="SUPFAM" id="SSF56176">
    <property type="entry name" value="FAD-binding/transporter-associated domain-like"/>
    <property type="match status" value="1"/>
</dbReference>
<evidence type="ECO:0000256" key="3">
    <source>
        <dbReference type="ARBA" id="ARBA00004496"/>
    </source>
</evidence>
<feature type="active site" evidence="17">
    <location>
        <position position="370"/>
    </location>
</feature>
<dbReference type="InterPro" id="IPR016166">
    <property type="entry name" value="FAD-bd_PCMH"/>
</dbReference>
<keyword evidence="12 17" id="KW-0573">Peptidoglycan synthesis</keyword>
<dbReference type="RefSeq" id="WP_337332202.1">
    <property type="nucleotide sequence ID" value="NZ_JBBDGM010000007.1"/>
</dbReference>
<keyword evidence="8 17" id="KW-0285">Flavoprotein</keyword>
<keyword evidence="11 17" id="KW-0133">Cell shape</keyword>
<comment type="function">
    <text evidence="2 17">Cell wall formation.</text>
</comment>
<comment type="cofactor">
    <cofactor evidence="1 17">
        <name>FAD</name>
        <dbReference type="ChEBI" id="CHEBI:57692"/>
    </cofactor>
</comment>
<keyword evidence="20" id="KW-1185">Reference proteome</keyword>
<evidence type="ECO:0000256" key="1">
    <source>
        <dbReference type="ARBA" id="ARBA00001974"/>
    </source>
</evidence>
<dbReference type="Pfam" id="PF02873">
    <property type="entry name" value="MurB_C"/>
    <property type="match status" value="1"/>
</dbReference>
<dbReference type="PANTHER" id="PTHR21071">
    <property type="entry name" value="UDP-N-ACETYLENOLPYRUVOYLGLUCOSAMINE REDUCTASE"/>
    <property type="match status" value="1"/>
</dbReference>
<dbReference type="InterPro" id="IPR011601">
    <property type="entry name" value="MurB_C"/>
</dbReference>
<comment type="similarity">
    <text evidence="5 17">Belongs to the MurB family.</text>
</comment>
<evidence type="ECO:0000313" key="20">
    <source>
        <dbReference type="Proteomes" id="UP001371224"/>
    </source>
</evidence>
<dbReference type="Proteomes" id="UP001371224">
    <property type="component" value="Unassembled WGS sequence"/>
</dbReference>
<feature type="active site" evidence="17">
    <location>
        <position position="166"/>
    </location>
</feature>
<evidence type="ECO:0000259" key="18">
    <source>
        <dbReference type="PROSITE" id="PS51387"/>
    </source>
</evidence>
<evidence type="ECO:0000256" key="14">
    <source>
        <dbReference type="ARBA" id="ARBA00023306"/>
    </source>
</evidence>
<evidence type="ECO:0000256" key="9">
    <source>
        <dbReference type="ARBA" id="ARBA00022827"/>
    </source>
</evidence>
<dbReference type="SUPFAM" id="SSF56194">
    <property type="entry name" value="Uridine diphospho-N-Acetylenolpyruvylglucosamine reductase, MurB, C-terminal domain"/>
    <property type="match status" value="1"/>
</dbReference>
<evidence type="ECO:0000256" key="10">
    <source>
        <dbReference type="ARBA" id="ARBA00022857"/>
    </source>
</evidence>
<evidence type="ECO:0000313" key="19">
    <source>
        <dbReference type="EMBL" id="MEJ1088533.1"/>
    </source>
</evidence>
<evidence type="ECO:0000256" key="8">
    <source>
        <dbReference type="ARBA" id="ARBA00022630"/>
    </source>
</evidence>
<evidence type="ECO:0000256" key="7">
    <source>
        <dbReference type="ARBA" id="ARBA00022618"/>
    </source>
</evidence>
<keyword evidence="9 17" id="KW-0274">FAD</keyword>
<dbReference type="NCBIfam" id="NF010478">
    <property type="entry name" value="PRK13903.1"/>
    <property type="match status" value="1"/>
</dbReference>
<protein>
    <recommendedName>
        <fullName evidence="17">UDP-N-acetylenolpyruvoylglucosamine reductase</fullName>
        <ecNumber evidence="17">1.3.1.98</ecNumber>
    </recommendedName>
    <alternativeName>
        <fullName evidence="17">UDP-N-acetylmuramate dehydrogenase</fullName>
    </alternativeName>
</protein>
<keyword evidence="14 17" id="KW-0131">Cell cycle</keyword>
<dbReference type="Gene3D" id="3.30.43.10">
    <property type="entry name" value="Uridine Diphospho-n-acetylenolpyruvylglucosamine Reductase, domain 2"/>
    <property type="match status" value="1"/>
</dbReference>
<dbReference type="Pfam" id="PF01565">
    <property type="entry name" value="FAD_binding_4"/>
    <property type="match status" value="1"/>
</dbReference>
<gene>
    <name evidence="17" type="primary">murB</name>
    <name evidence="19" type="ORF">WDU99_09420</name>
</gene>